<evidence type="ECO:0000256" key="3">
    <source>
        <dbReference type="ARBA" id="ARBA00022917"/>
    </source>
</evidence>
<dbReference type="Proteomes" id="UP000799291">
    <property type="component" value="Unassembled WGS sequence"/>
</dbReference>
<dbReference type="Pfam" id="PF09440">
    <property type="entry name" value="eIF3_N"/>
    <property type="match status" value="1"/>
</dbReference>
<dbReference type="GO" id="GO:0033290">
    <property type="term" value="C:eukaryotic 48S preinitiation complex"/>
    <property type="evidence" value="ECO:0007669"/>
    <property type="project" value="UniProtKB-UniRule"/>
</dbReference>
<evidence type="ECO:0000256" key="5">
    <source>
        <dbReference type="PIRNR" id="PIRNR016255"/>
    </source>
</evidence>
<keyword evidence="8" id="KW-1185">Reference proteome</keyword>
<dbReference type="PANTHER" id="PTHR10317">
    <property type="entry name" value="EUKARYOTIC TRANSLATION INITIATION FACTOR 3 SUBUNIT E"/>
    <property type="match status" value="1"/>
</dbReference>
<dbReference type="Pfam" id="PF21357">
    <property type="entry name" value="EIF3E_C"/>
    <property type="match status" value="1"/>
</dbReference>
<dbReference type="HAMAP" id="MF_03004">
    <property type="entry name" value="eIF3e"/>
    <property type="match status" value="1"/>
</dbReference>
<proteinExistence type="inferred from homology"/>
<comment type="subunit">
    <text evidence="4 5">Component of the eukaryotic translation initiation factor 3 (eIF-3) complex.</text>
</comment>
<reference evidence="7" key="1">
    <citation type="journal article" date="2020" name="Stud. Mycol.">
        <title>101 Dothideomycetes genomes: a test case for predicting lifestyles and emergence of pathogens.</title>
        <authorList>
            <person name="Haridas S."/>
            <person name="Albert R."/>
            <person name="Binder M."/>
            <person name="Bloem J."/>
            <person name="Labutti K."/>
            <person name="Salamov A."/>
            <person name="Andreopoulos B."/>
            <person name="Baker S."/>
            <person name="Barry K."/>
            <person name="Bills G."/>
            <person name="Bluhm B."/>
            <person name="Cannon C."/>
            <person name="Castanera R."/>
            <person name="Culley D."/>
            <person name="Daum C."/>
            <person name="Ezra D."/>
            <person name="Gonzalez J."/>
            <person name="Henrissat B."/>
            <person name="Kuo A."/>
            <person name="Liang C."/>
            <person name="Lipzen A."/>
            <person name="Lutzoni F."/>
            <person name="Magnuson J."/>
            <person name="Mondo S."/>
            <person name="Nolan M."/>
            <person name="Ohm R."/>
            <person name="Pangilinan J."/>
            <person name="Park H.-J."/>
            <person name="Ramirez L."/>
            <person name="Alfaro M."/>
            <person name="Sun H."/>
            <person name="Tritt A."/>
            <person name="Yoshinaga Y."/>
            <person name="Zwiers L.-H."/>
            <person name="Turgeon B."/>
            <person name="Goodwin S."/>
            <person name="Spatafora J."/>
            <person name="Crous P."/>
            <person name="Grigoriev I."/>
        </authorList>
    </citation>
    <scope>NUCLEOTIDE SEQUENCE</scope>
    <source>
        <strain evidence="7">CBS 122367</strain>
    </source>
</reference>
<evidence type="ECO:0000259" key="6">
    <source>
        <dbReference type="PROSITE" id="PS50250"/>
    </source>
</evidence>
<dbReference type="CDD" id="cd21378">
    <property type="entry name" value="eIF3E"/>
    <property type="match status" value="1"/>
</dbReference>
<dbReference type="SMART" id="SM01186">
    <property type="entry name" value="eIF3_N"/>
    <property type="match status" value="1"/>
</dbReference>
<dbReference type="GO" id="GO:0071540">
    <property type="term" value="C:eukaryotic translation initiation factor 3 complex, eIF3e"/>
    <property type="evidence" value="ECO:0007669"/>
    <property type="project" value="UniProtKB-UniRule"/>
</dbReference>
<dbReference type="GO" id="GO:0003743">
    <property type="term" value="F:translation initiation factor activity"/>
    <property type="evidence" value="ECO:0007669"/>
    <property type="project" value="UniProtKB-UniRule"/>
</dbReference>
<evidence type="ECO:0000313" key="8">
    <source>
        <dbReference type="Proteomes" id="UP000799291"/>
    </source>
</evidence>
<feature type="domain" description="PCI" evidence="6">
    <location>
        <begin position="241"/>
        <end position="409"/>
    </location>
</feature>
<dbReference type="GO" id="GO:0001732">
    <property type="term" value="P:formation of cytoplasmic translation initiation complex"/>
    <property type="evidence" value="ECO:0007669"/>
    <property type="project" value="UniProtKB-UniRule"/>
</dbReference>
<dbReference type="AlphaFoldDB" id="A0A6G1J5U8"/>
<dbReference type="SMART" id="SM00088">
    <property type="entry name" value="PINT"/>
    <property type="match status" value="1"/>
</dbReference>
<comment type="function">
    <text evidence="4">Component of the eukaryotic translation initiation factor 3 (eIF-3) complex, which is involved in protein synthesis of a specialized repertoire of mRNAs and, together with other initiation factors, stimulates binding of mRNA and methionyl-tRNAi to the 40S ribosome. The eIF-3 complex specifically targets and initiates translation of a subset of mRNAs involved in cell proliferation.</text>
</comment>
<dbReference type="InterPro" id="IPR000717">
    <property type="entry name" value="PCI_dom"/>
</dbReference>
<dbReference type="EMBL" id="MU005578">
    <property type="protein sequence ID" value="KAF2685563.1"/>
    <property type="molecule type" value="Genomic_DNA"/>
</dbReference>
<gene>
    <name evidence="4" type="primary">INT6</name>
    <name evidence="7" type="ORF">K458DRAFT_336126</name>
</gene>
<keyword evidence="2 4" id="KW-0396">Initiation factor</keyword>
<organism evidence="7 8">
    <name type="scientific">Lentithecium fluviatile CBS 122367</name>
    <dbReference type="NCBI Taxonomy" id="1168545"/>
    <lineage>
        <taxon>Eukaryota</taxon>
        <taxon>Fungi</taxon>
        <taxon>Dikarya</taxon>
        <taxon>Ascomycota</taxon>
        <taxon>Pezizomycotina</taxon>
        <taxon>Dothideomycetes</taxon>
        <taxon>Pleosporomycetidae</taxon>
        <taxon>Pleosporales</taxon>
        <taxon>Massarineae</taxon>
        <taxon>Lentitheciaceae</taxon>
        <taxon>Lentithecium</taxon>
    </lineage>
</organism>
<dbReference type="SUPFAM" id="SSF46785">
    <property type="entry name" value="Winged helix' DNA-binding domain"/>
    <property type="match status" value="1"/>
</dbReference>
<keyword evidence="1 4" id="KW-0963">Cytoplasm</keyword>
<dbReference type="Gene3D" id="1.25.40.570">
    <property type="match status" value="1"/>
</dbReference>
<dbReference type="Pfam" id="PF01399">
    <property type="entry name" value="PCI"/>
    <property type="match status" value="1"/>
</dbReference>
<protein>
    <recommendedName>
        <fullName evidence="4 5">Eukaryotic translation initiation factor 3 subunit E</fullName>
        <shortName evidence="4">eIF3e</shortName>
    </recommendedName>
</protein>
<keyword evidence="3 4" id="KW-0648">Protein biosynthesis</keyword>
<evidence type="ECO:0000313" key="7">
    <source>
        <dbReference type="EMBL" id="KAF2685563.1"/>
    </source>
</evidence>
<dbReference type="PROSITE" id="PS50250">
    <property type="entry name" value="PCI"/>
    <property type="match status" value="1"/>
</dbReference>
<dbReference type="OrthoDB" id="417252at2759"/>
<evidence type="ECO:0000256" key="2">
    <source>
        <dbReference type="ARBA" id="ARBA00022540"/>
    </source>
</evidence>
<comment type="similarity">
    <text evidence="4 5">Belongs to the eIF-3 subunit E family.</text>
</comment>
<comment type="subcellular location">
    <subcellularLocation>
        <location evidence="4 5">Cytoplasm</location>
    </subcellularLocation>
</comment>
<dbReference type="InterPro" id="IPR036390">
    <property type="entry name" value="WH_DNA-bd_sf"/>
</dbReference>
<dbReference type="GO" id="GO:0016282">
    <property type="term" value="C:eukaryotic 43S preinitiation complex"/>
    <property type="evidence" value="ECO:0007669"/>
    <property type="project" value="UniProtKB-UniRule"/>
</dbReference>
<name>A0A6G1J5U8_9PLEO</name>
<accession>A0A6G1J5U8</accession>
<dbReference type="InterPro" id="IPR019010">
    <property type="entry name" value="eIF3e_N"/>
</dbReference>
<dbReference type="InterPro" id="IPR016650">
    <property type="entry name" value="eIF3e"/>
</dbReference>
<evidence type="ECO:0000256" key="1">
    <source>
        <dbReference type="ARBA" id="ARBA00022490"/>
    </source>
</evidence>
<sequence length="435" mass="50468">MAASTTAGDSIAEKYNLLPKLIAHLDRHLVYPLISFAPDEEEQTLEQKKIALELLKPTNMTDYVGQLYQEVHNLDDVPDEYRQKKEQVVQRRVQLEEQTAKILDVLEDENVLSNLRSDKVQNLAFLKEQHGVTPEMVDQLYEFGQFQYSCGVYPHAAELLLRFRMLTTDNDKEREATWGKMACEILSVNWDSAFEEISKIQEHIDGRLINNPLAQLQHRTWLIHWSLFPLFNHEPAREKITDTFFSPAYINTIQTNCPWILRYLAAAVITARNRGRNSNPYQKQFKDLIRIVRQEGYEYSDPVTDFIKALYIDFDFEEAQKKLIESEEILKNDFFLLGHADAFVDAARHLISESYCKIHQRIDIKDLSTRLGLSQDEGEKWIVNLIRDTRVDAKIDYQAGTVVMNHPPQSVYQQVIERTKGGFFRTQVLSAAVAK</sequence>
<dbReference type="PIRSF" id="PIRSF016255">
    <property type="entry name" value="eIF3e_su6"/>
    <property type="match status" value="1"/>
</dbReference>
<evidence type="ECO:0000256" key="4">
    <source>
        <dbReference type="HAMAP-Rule" id="MF_03004"/>
    </source>
</evidence>